<reference evidence="1" key="1">
    <citation type="submission" date="2021-02" db="EMBL/GenBank/DDBJ databases">
        <title>Infant gut strain persistence is associated with maternal origin, phylogeny, and functional potential including surface adhesion and iron acquisition.</title>
        <authorList>
            <person name="Lou Y.C."/>
        </authorList>
    </citation>
    <scope>NUCLEOTIDE SEQUENCE</scope>
    <source>
        <strain evidence="1">L3_060_052G1_dasL3_060_052G1_concoct_1</strain>
    </source>
</reference>
<dbReference type="RefSeq" id="WP_278638317.1">
    <property type="nucleotide sequence ID" value="NZ_JAGZZP010000016.1"/>
</dbReference>
<sequence>MRIYEVEANVKCDLEMEIREYMENNFQDYGNFSILEKELGLASDLLFATDKEVEISTIKDVPKTDYVLIVEYSKFRGHYQKFYIYFFNNDEVDEVVNYQNSFNADEIKYMEIEDDDYDNIEELNEGIFSQKDFI</sequence>
<comment type="caution">
    <text evidence="1">The sequence shown here is derived from an EMBL/GenBank/DDBJ whole genome shotgun (WGS) entry which is preliminary data.</text>
</comment>
<name>A0A943SQG8_9FIRM</name>
<proteinExistence type="predicted"/>
<protein>
    <submittedName>
        <fullName evidence="1">Uncharacterized protein</fullName>
    </submittedName>
</protein>
<dbReference type="Proteomes" id="UP000748991">
    <property type="component" value="Unassembled WGS sequence"/>
</dbReference>
<dbReference type="AlphaFoldDB" id="A0A943SQG8"/>
<evidence type="ECO:0000313" key="1">
    <source>
        <dbReference type="EMBL" id="MBS6535644.1"/>
    </source>
</evidence>
<organism evidence="1 2">
    <name type="scientific">Peptoniphilus harei</name>
    <dbReference type="NCBI Taxonomy" id="54005"/>
    <lineage>
        <taxon>Bacteria</taxon>
        <taxon>Bacillati</taxon>
        <taxon>Bacillota</taxon>
        <taxon>Tissierellia</taxon>
        <taxon>Tissierellales</taxon>
        <taxon>Peptoniphilaceae</taxon>
        <taxon>Peptoniphilus</taxon>
    </lineage>
</organism>
<gene>
    <name evidence="1" type="ORF">KH327_07415</name>
</gene>
<evidence type="ECO:0000313" key="2">
    <source>
        <dbReference type="Proteomes" id="UP000748991"/>
    </source>
</evidence>
<accession>A0A943SQG8</accession>
<dbReference type="EMBL" id="JAGZZP010000016">
    <property type="protein sequence ID" value="MBS6535644.1"/>
    <property type="molecule type" value="Genomic_DNA"/>
</dbReference>